<name>A0A075H2Q4_9ARCH</name>
<dbReference type="EMBL" id="KF900890">
    <property type="protein sequence ID" value="AIF10409.1"/>
    <property type="molecule type" value="Genomic_DNA"/>
</dbReference>
<proteinExistence type="predicted"/>
<dbReference type="SUPFAM" id="SSF55957">
    <property type="entry name" value="Phosphoglucomutase, C-terminal domain"/>
    <property type="match status" value="1"/>
</dbReference>
<dbReference type="AlphaFoldDB" id="A0A075H2Q4"/>
<organism evidence="2">
    <name type="scientific">uncultured marine thaumarchaeote KM3_45_E05</name>
    <dbReference type="NCBI Taxonomy" id="1456156"/>
    <lineage>
        <taxon>Archaea</taxon>
        <taxon>Nitrososphaerota</taxon>
        <taxon>environmental samples</taxon>
    </lineage>
</organism>
<evidence type="ECO:0000259" key="1">
    <source>
        <dbReference type="Pfam" id="PF00408"/>
    </source>
</evidence>
<dbReference type="InterPro" id="IPR036900">
    <property type="entry name" value="A-D-PHexomutase_C_sf"/>
</dbReference>
<sequence length="63" mass="7189">MGEFPESDTTDGIKIVIDEKNWVMVRPSGTESIIRIYAESDSQKNLDDLLSMFLEKIKSVLVR</sequence>
<dbReference type="InterPro" id="IPR005843">
    <property type="entry name" value="A-D-PHexomutase_C"/>
</dbReference>
<protein>
    <submittedName>
        <fullName evidence="2">Phosphoglucosamine mutase (Pmm-pgm)</fullName>
        <ecNumber evidence="2">5.4.2.2</ecNumber>
    </submittedName>
</protein>
<reference evidence="2" key="1">
    <citation type="journal article" date="2014" name="Genome Biol. Evol.">
        <title>Pangenome evidence for extensive interdomain horizontal transfer affecting lineage core and shell genes in uncultured planktonic thaumarchaeota and euryarchaeota.</title>
        <authorList>
            <person name="Deschamps P."/>
            <person name="Zivanovic Y."/>
            <person name="Moreira D."/>
            <person name="Rodriguez-Valera F."/>
            <person name="Lopez-Garcia P."/>
        </authorList>
    </citation>
    <scope>NUCLEOTIDE SEQUENCE</scope>
</reference>
<dbReference type="Gene3D" id="3.30.310.50">
    <property type="entry name" value="Alpha-D-phosphohexomutase, C-terminal domain"/>
    <property type="match status" value="1"/>
</dbReference>
<dbReference type="GO" id="GO:0004614">
    <property type="term" value="F:phosphoglucomutase activity"/>
    <property type="evidence" value="ECO:0007669"/>
    <property type="project" value="UniProtKB-EC"/>
</dbReference>
<evidence type="ECO:0000313" key="2">
    <source>
        <dbReference type="EMBL" id="AIF10409.1"/>
    </source>
</evidence>
<accession>A0A075H2Q4</accession>
<dbReference type="Pfam" id="PF00408">
    <property type="entry name" value="PGM_PMM_IV"/>
    <property type="match status" value="1"/>
</dbReference>
<gene>
    <name evidence="2" type="primary">pmm-pgm</name>
</gene>
<keyword evidence="2" id="KW-0413">Isomerase</keyword>
<dbReference type="EC" id="5.4.2.2" evidence="2"/>
<feature type="domain" description="Alpha-D-phosphohexomutase C-terminal" evidence="1">
    <location>
        <begin position="12"/>
        <end position="55"/>
    </location>
</feature>